<dbReference type="Proteomes" id="UP001066276">
    <property type="component" value="Chromosome 2_1"/>
</dbReference>
<dbReference type="EMBL" id="JANPWB010000003">
    <property type="protein sequence ID" value="KAJ1203345.1"/>
    <property type="molecule type" value="Genomic_DNA"/>
</dbReference>
<name>A0AAV7VNV6_PLEWA</name>
<comment type="caution">
    <text evidence="1">The sequence shown here is derived from an EMBL/GenBank/DDBJ whole genome shotgun (WGS) entry which is preliminary data.</text>
</comment>
<organism evidence="1 2">
    <name type="scientific">Pleurodeles waltl</name>
    <name type="common">Iberian ribbed newt</name>
    <dbReference type="NCBI Taxonomy" id="8319"/>
    <lineage>
        <taxon>Eukaryota</taxon>
        <taxon>Metazoa</taxon>
        <taxon>Chordata</taxon>
        <taxon>Craniata</taxon>
        <taxon>Vertebrata</taxon>
        <taxon>Euteleostomi</taxon>
        <taxon>Amphibia</taxon>
        <taxon>Batrachia</taxon>
        <taxon>Caudata</taxon>
        <taxon>Salamandroidea</taxon>
        <taxon>Salamandridae</taxon>
        <taxon>Pleurodelinae</taxon>
        <taxon>Pleurodeles</taxon>
    </lineage>
</organism>
<sequence>MACLRSTWRRKSSRQLAVPLLIIEEECQELPNDKTAGKHTRQLLFSEAISQSHPMASPAAPVASGPKASTNDALSDNAMECILQEIAAVGRRLEDKGSKITDLSMASHSIRSDIASFHDKVTNFYHRLTEVGSQLSVLPERDLELQFLHAKLTDLEDRSRRDNVFFFGIPECKEGINIRAYLKHLLPELTGLTFSPALKFQRAHRISPKQSQESPAPSSLVSYATSRHARLLWRSKAHGPYRMERFDVRMAADFSCEKTTRRGEGSWPSACS</sequence>
<accession>A0AAV7VNV6</accession>
<evidence type="ECO:0000313" key="2">
    <source>
        <dbReference type="Proteomes" id="UP001066276"/>
    </source>
</evidence>
<dbReference type="AlphaFoldDB" id="A0AAV7VNV6"/>
<reference evidence="1" key="1">
    <citation type="journal article" date="2022" name="bioRxiv">
        <title>Sequencing and chromosome-scale assembly of the giantPleurodeles waltlgenome.</title>
        <authorList>
            <person name="Brown T."/>
            <person name="Elewa A."/>
            <person name="Iarovenko S."/>
            <person name="Subramanian E."/>
            <person name="Araus A.J."/>
            <person name="Petzold A."/>
            <person name="Susuki M."/>
            <person name="Suzuki K.-i.T."/>
            <person name="Hayashi T."/>
            <person name="Toyoda A."/>
            <person name="Oliveira C."/>
            <person name="Osipova E."/>
            <person name="Leigh N.D."/>
            <person name="Simon A."/>
            <person name="Yun M.H."/>
        </authorList>
    </citation>
    <scope>NUCLEOTIDE SEQUENCE</scope>
    <source>
        <strain evidence="1">20211129_DDA</strain>
        <tissue evidence="1">Liver</tissue>
    </source>
</reference>
<protein>
    <submittedName>
        <fullName evidence="1">Uncharacterized protein</fullName>
    </submittedName>
</protein>
<proteinExistence type="predicted"/>
<evidence type="ECO:0000313" key="1">
    <source>
        <dbReference type="EMBL" id="KAJ1203345.1"/>
    </source>
</evidence>
<keyword evidence="2" id="KW-1185">Reference proteome</keyword>
<dbReference type="Gene3D" id="3.30.70.1820">
    <property type="entry name" value="L1 transposable element, RRM domain"/>
    <property type="match status" value="1"/>
</dbReference>
<gene>
    <name evidence="1" type="ORF">NDU88_007132</name>
</gene>